<sequence length="992" mass="111603">EREYLRHVVARIANLQPDLVLVHRNVSRLAQEFLLALKVTLVLNVKANVLERVARCTQADIVTSVDAHIGRPQLGTCESFYLKTFRNDKGVSKTLMFFENNGSQRLGCSVLLRGAGINELAKLKRVISRIVFTEFSWRLEKSFLMDEFARPPSPPTDSFFEEPSQDDDPASLPSKPKLYESDLNIKHSFLPISGIDEDMKCSSNKTQPMKMGSKEKSLSEEKRMNVESVSDFSDPLHLYLNLEDEVFNAGNNQSTGSGQWLSVAELPLSNRFRKALDDSILSSSPYLKFTVPYLETEQGRNCALRKFFPEEIFSSAQFDTTGGTLSFQDGESKFKDVKLRPQHPFISAKLTEPVDSREIQTMVAHFRACGGRVDSRYENLRVGKIQTRGSITATDPSSAVKYNSWPDALDPNNHQRLTVLFCSYSHESQNAPAFCVNPWVVCMDFYGHNDIPLGNFLERYCFRPSYKCPSESCNTPMVQHVRRFVHDMGCVHIILKELEKQIPDTEGSGIVMWNWCSKCKMVSPVVPMSADTWALSFAKYLELRFHGGMYKRRGQEGTYCPHSLHHDHYQYFGLRNIVASFKYTNITLWEVSLPPPLIAMYYDPQQQSNVIEEIKLLALKGYEVYSCILEKLRTFGSDVEGIATLKQQLQKEQAHFKSCIEEIQLKLTSPTLEAKKLEDVQQLMWRIEDSVVQLKRLISDVVVNWNTKIQDLVLTSKKRDEKHRKSESGRPLPPATSHSLEYDRVSSNSSQYPDDVVESTGTSSQWDDTSSCSEGREDMSPSSPEPSSGFTSVLELISIINKLQNFSLEENGYEGTVMESAENIDADESLNSGPVNDVLETSSPGQPADANSSVTRSLPSGSPRGHVRSYSDVTPSMGEDVPDKRETQHMDKKSVKTILSHLLPTSTVMAPIQSPLSPQEHHLAPSGCSVPVVVYENEPSSIIAYALSSQEYQRSLDEILAKKSTNNEQATPSKLIKTNKTENVVDKKSGIY</sequence>
<dbReference type="PANTHER" id="PTHR46715:SF1">
    <property type="entry name" value="1-PHOSPHATIDYLINOSITOL 3-PHOSPHATE 5-KINASE"/>
    <property type="match status" value="1"/>
</dbReference>
<feature type="region of interest" description="Disordered" evidence="1">
    <location>
        <begin position="154"/>
        <end position="177"/>
    </location>
</feature>
<dbReference type="FunFam" id="3.50.7.10:FF:000007">
    <property type="entry name" value="1-phosphatidylinositol 3-phosphate 5-kinase isoform X1"/>
    <property type="match status" value="1"/>
</dbReference>
<accession>A0AAD8AJB1</accession>
<name>A0AAD8AJB1_DIPPU</name>
<feature type="compositionally biased region" description="Acidic residues" evidence="1">
    <location>
        <begin position="159"/>
        <end position="169"/>
    </location>
</feature>
<dbReference type="GO" id="GO:1903426">
    <property type="term" value="P:regulation of reactive oxygen species biosynthetic process"/>
    <property type="evidence" value="ECO:0007669"/>
    <property type="project" value="TreeGrafter"/>
</dbReference>
<dbReference type="AlphaFoldDB" id="A0AAD8AJB1"/>
<dbReference type="SUPFAM" id="SSF52029">
    <property type="entry name" value="GroEL apical domain-like"/>
    <property type="match status" value="1"/>
</dbReference>
<dbReference type="InterPro" id="IPR027409">
    <property type="entry name" value="GroEL-like_apical_dom_sf"/>
</dbReference>
<dbReference type="GO" id="GO:0032438">
    <property type="term" value="P:melanosome organization"/>
    <property type="evidence" value="ECO:0007669"/>
    <property type="project" value="TreeGrafter"/>
</dbReference>
<dbReference type="PANTHER" id="PTHR46715">
    <property type="entry name" value="1-PHOSPHATIDYLINOSITOL 3-PHOSPHATE 5-KINASE"/>
    <property type="match status" value="1"/>
</dbReference>
<dbReference type="GO" id="GO:0031410">
    <property type="term" value="C:cytoplasmic vesicle"/>
    <property type="evidence" value="ECO:0007669"/>
    <property type="project" value="TreeGrafter"/>
</dbReference>
<dbReference type="InterPro" id="IPR043548">
    <property type="entry name" value="PIKfyve"/>
</dbReference>
<feature type="region of interest" description="Disordered" evidence="1">
    <location>
        <begin position="825"/>
        <end position="892"/>
    </location>
</feature>
<proteinExistence type="predicted"/>
<evidence type="ECO:0000313" key="3">
    <source>
        <dbReference type="Proteomes" id="UP001233999"/>
    </source>
</evidence>
<gene>
    <name evidence="2" type="ORF">L9F63_010323</name>
</gene>
<organism evidence="2 3">
    <name type="scientific">Diploptera punctata</name>
    <name type="common">Pacific beetle cockroach</name>
    <dbReference type="NCBI Taxonomy" id="6984"/>
    <lineage>
        <taxon>Eukaryota</taxon>
        <taxon>Metazoa</taxon>
        <taxon>Ecdysozoa</taxon>
        <taxon>Arthropoda</taxon>
        <taxon>Hexapoda</taxon>
        <taxon>Insecta</taxon>
        <taxon>Pterygota</taxon>
        <taxon>Neoptera</taxon>
        <taxon>Polyneoptera</taxon>
        <taxon>Dictyoptera</taxon>
        <taxon>Blattodea</taxon>
        <taxon>Blaberoidea</taxon>
        <taxon>Blaberidae</taxon>
        <taxon>Diplopterinae</taxon>
        <taxon>Diploptera</taxon>
    </lineage>
</organism>
<feature type="compositionally biased region" description="Polar residues" evidence="1">
    <location>
        <begin position="759"/>
        <end position="773"/>
    </location>
</feature>
<evidence type="ECO:0000313" key="2">
    <source>
        <dbReference type="EMBL" id="KAJ9599192.1"/>
    </source>
</evidence>
<dbReference type="InterPro" id="IPR002423">
    <property type="entry name" value="Cpn60/GroEL/TCP-1"/>
</dbReference>
<dbReference type="Proteomes" id="UP001233999">
    <property type="component" value="Unassembled WGS sequence"/>
</dbReference>
<feature type="non-terminal residue" evidence="2">
    <location>
        <position position="1"/>
    </location>
</feature>
<dbReference type="Gene3D" id="3.50.7.10">
    <property type="entry name" value="GroEL"/>
    <property type="match status" value="1"/>
</dbReference>
<dbReference type="GO" id="GO:0005524">
    <property type="term" value="F:ATP binding"/>
    <property type="evidence" value="ECO:0007669"/>
    <property type="project" value="InterPro"/>
</dbReference>
<dbReference type="GO" id="GO:0012506">
    <property type="term" value="C:vesicle membrane"/>
    <property type="evidence" value="ECO:0007669"/>
    <property type="project" value="TreeGrafter"/>
</dbReference>
<feature type="compositionally biased region" description="Basic and acidic residues" evidence="1">
    <location>
        <begin position="881"/>
        <end position="892"/>
    </location>
</feature>
<feature type="region of interest" description="Disordered" evidence="1">
    <location>
        <begin position="717"/>
        <end position="789"/>
    </location>
</feature>
<dbReference type="Pfam" id="PF00118">
    <property type="entry name" value="Cpn60_TCP1"/>
    <property type="match status" value="1"/>
</dbReference>
<reference evidence="2" key="1">
    <citation type="journal article" date="2023" name="IScience">
        <title>Live-bearing cockroach genome reveals convergent evolutionary mechanisms linked to viviparity in insects and beyond.</title>
        <authorList>
            <person name="Fouks B."/>
            <person name="Harrison M.C."/>
            <person name="Mikhailova A.A."/>
            <person name="Marchal E."/>
            <person name="English S."/>
            <person name="Carruthers M."/>
            <person name="Jennings E.C."/>
            <person name="Chiamaka E.L."/>
            <person name="Frigard R.A."/>
            <person name="Pippel M."/>
            <person name="Attardo G.M."/>
            <person name="Benoit J.B."/>
            <person name="Bornberg-Bauer E."/>
            <person name="Tobe S.S."/>
        </authorList>
    </citation>
    <scope>NUCLEOTIDE SEQUENCE</scope>
    <source>
        <strain evidence="2">Stay&amp;Tobe</strain>
    </source>
</reference>
<dbReference type="GO" id="GO:0090385">
    <property type="term" value="P:phagosome-lysosome fusion"/>
    <property type="evidence" value="ECO:0007669"/>
    <property type="project" value="TreeGrafter"/>
</dbReference>
<dbReference type="EMBL" id="JASPKZ010000828">
    <property type="protein sequence ID" value="KAJ9599192.1"/>
    <property type="molecule type" value="Genomic_DNA"/>
</dbReference>
<feature type="region of interest" description="Disordered" evidence="1">
    <location>
        <begin position="200"/>
        <end position="220"/>
    </location>
</feature>
<dbReference type="GO" id="GO:0000285">
    <property type="term" value="F:1-phosphatidylinositol-3-phosphate 5-kinase activity"/>
    <property type="evidence" value="ECO:0007669"/>
    <property type="project" value="InterPro"/>
</dbReference>
<reference evidence="2" key="2">
    <citation type="submission" date="2023-05" db="EMBL/GenBank/DDBJ databases">
        <authorList>
            <person name="Fouks B."/>
        </authorList>
    </citation>
    <scope>NUCLEOTIDE SEQUENCE</scope>
    <source>
        <strain evidence="2">Stay&amp;Tobe</strain>
        <tissue evidence="2">Testes</tissue>
    </source>
</reference>
<protein>
    <recommendedName>
        <fullName evidence="4">1-phosphatidylinositol-3-phosphate 5-kinase</fullName>
    </recommendedName>
</protein>
<keyword evidence="3" id="KW-1185">Reference proteome</keyword>
<comment type="caution">
    <text evidence="2">The sequence shown here is derived from an EMBL/GenBank/DDBJ whole genome shotgun (WGS) entry which is preliminary data.</text>
</comment>
<feature type="compositionally biased region" description="Polar residues" evidence="1">
    <location>
        <begin position="829"/>
        <end position="860"/>
    </location>
</feature>
<dbReference type="GO" id="GO:0052810">
    <property type="term" value="F:1-phosphatidylinositol-5-kinase activity"/>
    <property type="evidence" value="ECO:0007669"/>
    <property type="project" value="TreeGrafter"/>
</dbReference>
<evidence type="ECO:0000256" key="1">
    <source>
        <dbReference type="SAM" id="MobiDB-lite"/>
    </source>
</evidence>
<feature type="compositionally biased region" description="Basic and acidic residues" evidence="1">
    <location>
        <begin position="717"/>
        <end position="728"/>
    </location>
</feature>
<feature type="non-terminal residue" evidence="2">
    <location>
        <position position="992"/>
    </location>
</feature>
<evidence type="ECO:0008006" key="4">
    <source>
        <dbReference type="Google" id="ProtNLM"/>
    </source>
</evidence>